<comment type="caution">
    <text evidence="1">The sequence shown here is derived from an EMBL/GenBank/DDBJ whole genome shotgun (WGS) entry which is preliminary data.</text>
</comment>
<dbReference type="EMBL" id="JAZDRP010000005">
    <property type="protein sequence ID" value="MEE2526740.1"/>
    <property type="molecule type" value="Genomic_DNA"/>
</dbReference>
<protein>
    <submittedName>
        <fullName evidence="1">DUF2794 domain-containing protein</fullName>
    </submittedName>
</protein>
<dbReference type="Proteomes" id="UP001354971">
    <property type="component" value="Unassembled WGS sequence"/>
</dbReference>
<accession>A0ABU7LS91</accession>
<organism evidence="1 2">
    <name type="scientific">Hyphobacterium lacteum</name>
    <dbReference type="NCBI Taxonomy" id="3116575"/>
    <lineage>
        <taxon>Bacteria</taxon>
        <taxon>Pseudomonadati</taxon>
        <taxon>Pseudomonadota</taxon>
        <taxon>Alphaproteobacteria</taxon>
        <taxon>Maricaulales</taxon>
        <taxon>Maricaulaceae</taxon>
        <taxon>Hyphobacterium</taxon>
    </lineage>
</organism>
<reference evidence="1 2" key="1">
    <citation type="submission" date="2024-01" db="EMBL/GenBank/DDBJ databases">
        <title>Hyphobacterium bacterium isolated from marine sediment.</title>
        <authorList>
            <person name="Zhao S."/>
        </authorList>
    </citation>
    <scope>NUCLEOTIDE SEQUENCE [LARGE SCALE GENOMIC DNA]</scope>
    <source>
        <strain evidence="2">HN65</strain>
    </source>
</reference>
<name>A0ABU7LS91_9PROT</name>
<dbReference type="Pfam" id="PF10984">
    <property type="entry name" value="DUF2794"/>
    <property type="match status" value="1"/>
</dbReference>
<proteinExistence type="predicted"/>
<sequence>MRGNTGSARAIPVMFDRPELDAILRVYGRLVMSGDCKDYAIDGLSDRAVFSIFRRASEFPLYRIEKVPANARKQGAWKIIAPGGAILKRGHDLANLLKFFDKRRFQVID</sequence>
<dbReference type="RefSeq" id="WP_330199401.1">
    <property type="nucleotide sequence ID" value="NZ_JAZDRP010000005.1"/>
</dbReference>
<evidence type="ECO:0000313" key="2">
    <source>
        <dbReference type="Proteomes" id="UP001354971"/>
    </source>
</evidence>
<keyword evidence="2" id="KW-1185">Reference proteome</keyword>
<gene>
    <name evidence="1" type="ORF">V0U79_10195</name>
</gene>
<evidence type="ECO:0000313" key="1">
    <source>
        <dbReference type="EMBL" id="MEE2526740.1"/>
    </source>
</evidence>
<dbReference type="InterPro" id="IPR021252">
    <property type="entry name" value="DUF2794"/>
</dbReference>